<dbReference type="Pfam" id="PF09388">
    <property type="entry name" value="SpoOE-like"/>
    <property type="match status" value="1"/>
</dbReference>
<feature type="compositionally biased region" description="Basic residues" evidence="1">
    <location>
        <begin position="50"/>
        <end position="61"/>
    </location>
</feature>
<sequence length="82" mass="9423">MEFSLLQQIEQVRIRMIENARIRGLDDGETIRLSTRLDRLMNLYDGLKNGRRPVLRRRRQPVHSQNPIGSSAGSPGRLGKNL</sequence>
<evidence type="ECO:0000313" key="2">
    <source>
        <dbReference type="EMBL" id="SIT68440.1"/>
    </source>
</evidence>
<dbReference type="SUPFAM" id="SSF140500">
    <property type="entry name" value="BAS1536-like"/>
    <property type="match status" value="1"/>
</dbReference>
<gene>
    <name evidence="2" type="ORF">SAMN05428946_0366</name>
</gene>
<dbReference type="InterPro" id="IPR037208">
    <property type="entry name" value="Spo0E-like_sf"/>
</dbReference>
<dbReference type="InterPro" id="IPR018540">
    <property type="entry name" value="Spo0E-like"/>
</dbReference>
<dbReference type="Gene3D" id="4.10.280.10">
    <property type="entry name" value="Helix-loop-helix DNA-binding domain"/>
    <property type="match status" value="1"/>
</dbReference>
<dbReference type="GO" id="GO:0046983">
    <property type="term" value="F:protein dimerization activity"/>
    <property type="evidence" value="ECO:0007669"/>
    <property type="project" value="InterPro"/>
</dbReference>
<dbReference type="InterPro" id="IPR036638">
    <property type="entry name" value="HLH_DNA-bd_sf"/>
</dbReference>
<feature type="region of interest" description="Disordered" evidence="1">
    <location>
        <begin position="50"/>
        <end position="82"/>
    </location>
</feature>
<keyword evidence="3" id="KW-1185">Reference proteome</keyword>
<dbReference type="Proteomes" id="UP000187550">
    <property type="component" value="Unassembled WGS sequence"/>
</dbReference>
<dbReference type="GO" id="GO:0043937">
    <property type="term" value="P:regulation of sporulation"/>
    <property type="evidence" value="ECO:0007669"/>
    <property type="project" value="InterPro"/>
</dbReference>
<organism evidence="2 3">
    <name type="scientific">Edaphobacillus lindanitolerans</name>
    <dbReference type="NCBI Taxonomy" id="550447"/>
    <lineage>
        <taxon>Bacteria</taxon>
        <taxon>Bacillati</taxon>
        <taxon>Bacillota</taxon>
        <taxon>Bacilli</taxon>
        <taxon>Bacillales</taxon>
        <taxon>Bacillaceae</taxon>
        <taxon>Edaphobacillus</taxon>
    </lineage>
</organism>
<dbReference type="EMBL" id="FTPL01000001">
    <property type="protein sequence ID" value="SIT68440.1"/>
    <property type="molecule type" value="Genomic_DNA"/>
</dbReference>
<accession>A0A1U7PIW7</accession>
<feature type="compositionally biased region" description="Polar residues" evidence="1">
    <location>
        <begin position="63"/>
        <end position="73"/>
    </location>
</feature>
<reference evidence="3" key="1">
    <citation type="submission" date="2017-01" db="EMBL/GenBank/DDBJ databases">
        <authorList>
            <person name="Varghese N."/>
            <person name="Submissions S."/>
        </authorList>
    </citation>
    <scope>NUCLEOTIDE SEQUENCE [LARGE SCALE GENOMIC DNA]</scope>
    <source>
        <strain evidence="3">MNA4</strain>
    </source>
</reference>
<protein>
    <submittedName>
        <fullName evidence="2">Spo0E like sporulation regulatory protein</fullName>
    </submittedName>
</protein>
<proteinExistence type="predicted"/>
<dbReference type="STRING" id="550447.SAMN05428946_0366"/>
<dbReference type="AlphaFoldDB" id="A0A1U7PIW7"/>
<evidence type="ECO:0000313" key="3">
    <source>
        <dbReference type="Proteomes" id="UP000187550"/>
    </source>
</evidence>
<evidence type="ECO:0000256" key="1">
    <source>
        <dbReference type="SAM" id="MobiDB-lite"/>
    </source>
</evidence>
<name>A0A1U7PIW7_9BACI</name>